<keyword evidence="4" id="KW-1185">Reference proteome</keyword>
<dbReference type="HOGENOM" id="CLU_213427_0_0_11"/>
<name>N0DXQ4_9MICO</name>
<dbReference type="NCBIfam" id="NF038356">
    <property type="entry name" value="actino_DLW39"/>
    <property type="match status" value="1"/>
</dbReference>
<dbReference type="InterPro" id="IPR047990">
    <property type="entry name" value="DLW39-like"/>
</dbReference>
<accession>N0DXQ4</accession>
<feature type="region of interest" description="Disordered" evidence="1">
    <location>
        <begin position="32"/>
        <end position="54"/>
    </location>
</feature>
<comment type="caution">
    <text evidence="2">The sequence shown here is derived from an EMBL/GenBank/DDBJ whole genome shotgun (WGS) entry which is preliminary data.</text>
</comment>
<dbReference type="RefSeq" id="WP_010851777.1">
    <property type="nucleotide sequence ID" value="NZ_HF570956.1"/>
</dbReference>
<evidence type="ECO:0000256" key="1">
    <source>
        <dbReference type="SAM" id="MobiDB-lite"/>
    </source>
</evidence>
<reference evidence="2 4" key="2">
    <citation type="journal article" date="2013" name="ISME J.">
        <title>A metabolic model for members of the genus Tetrasphaera involved in enhanced biological phosphorus removal.</title>
        <authorList>
            <person name="Kristiansen R."/>
            <person name="Nguyen H.T.T."/>
            <person name="Saunders A.M."/>
            <person name="Nielsen J.L."/>
            <person name="Wimmer R."/>
            <person name="Le V.Q."/>
            <person name="McIlroy S.J."/>
            <person name="Petrovski S."/>
            <person name="Seviour R.J."/>
            <person name="Calteau A."/>
            <person name="Nielsen K.L."/>
            <person name="Nielsen P.H."/>
        </authorList>
    </citation>
    <scope>NUCLEOTIDE SEQUENCE [LARGE SCALE GENOMIC DNA]</scope>
    <source>
        <strain evidence="2 4">Lp2</strain>
    </source>
</reference>
<dbReference type="Proteomes" id="UP000013167">
    <property type="component" value="Unassembled WGS sequence"/>
</dbReference>
<sequence length="54" mass="5760">MKKLLMLVAAAAGAVFVRNKMQQGKADNQLWAEATKPSDRDNAATTFPHGGTSN</sequence>
<evidence type="ECO:0000313" key="3">
    <source>
        <dbReference type="EMBL" id="CCH69333.1"/>
    </source>
</evidence>
<proteinExistence type="predicted"/>
<protein>
    <submittedName>
        <fullName evidence="2">Uncharacterized protein</fullName>
    </submittedName>
</protein>
<gene>
    <name evidence="2" type="ORF">BN10_1250001</name>
    <name evidence="3" type="ORF">BN10_1510002</name>
</gene>
<evidence type="ECO:0000313" key="4">
    <source>
        <dbReference type="Proteomes" id="UP000013167"/>
    </source>
</evidence>
<reference evidence="2" key="1">
    <citation type="submission" date="2012-05" db="EMBL/GenBank/DDBJ databases">
        <authorList>
            <person name="McIlroy S."/>
        </authorList>
    </citation>
    <scope>NUCLEOTIDE SEQUENCE</scope>
    <source>
        <strain evidence="2">Lp2</strain>
    </source>
</reference>
<dbReference type="EMBL" id="CAIZ01000030">
    <property type="protein sequence ID" value="CCH68923.1"/>
    <property type="molecule type" value="Genomic_DNA"/>
</dbReference>
<organism evidence="2 4">
    <name type="scientific">Phycicoccus elongatus Lp2</name>
    <dbReference type="NCBI Taxonomy" id="1193181"/>
    <lineage>
        <taxon>Bacteria</taxon>
        <taxon>Bacillati</taxon>
        <taxon>Actinomycetota</taxon>
        <taxon>Actinomycetes</taxon>
        <taxon>Micrococcales</taxon>
        <taxon>Intrasporangiaceae</taxon>
        <taxon>Phycicoccus</taxon>
    </lineage>
</organism>
<dbReference type="AlphaFoldDB" id="N0DXQ4"/>
<dbReference type="EMBL" id="CAIZ01000059">
    <property type="protein sequence ID" value="CCH69333.1"/>
    <property type="molecule type" value="Genomic_DNA"/>
</dbReference>
<evidence type="ECO:0000313" key="2">
    <source>
        <dbReference type="EMBL" id="CCH68923.1"/>
    </source>
</evidence>